<dbReference type="AlphaFoldDB" id="A0A098EKH1"/>
<evidence type="ECO:0000313" key="2">
    <source>
        <dbReference type="Proteomes" id="UP000043699"/>
    </source>
</evidence>
<dbReference type="EMBL" id="CCXS01000001">
    <property type="protein sequence ID" value="CEG21506.1"/>
    <property type="molecule type" value="Genomic_DNA"/>
</dbReference>
<organism evidence="1 2">
    <name type="scientific">Planococcus massiliensis</name>
    <dbReference type="NCBI Taxonomy" id="1499687"/>
    <lineage>
        <taxon>Bacteria</taxon>
        <taxon>Bacillati</taxon>
        <taxon>Bacillota</taxon>
        <taxon>Bacilli</taxon>
        <taxon>Bacillales</taxon>
        <taxon>Caryophanaceae</taxon>
        <taxon>Planococcus</taxon>
    </lineage>
</organism>
<dbReference type="OrthoDB" id="2427074at2"/>
<reference evidence="1 2" key="1">
    <citation type="submission" date="2014-09" db="EMBL/GenBank/DDBJ databases">
        <authorList>
            <person name="Urmite Genomes Urmite Genomes"/>
        </authorList>
    </citation>
    <scope>NUCLEOTIDE SEQUENCE [LARGE SCALE GENOMIC DNA]</scope>
    <source>
        <strain evidence="1 2">ES2</strain>
    </source>
</reference>
<protein>
    <recommendedName>
        <fullName evidence="3">DUF4357 domain-containing protein</fullName>
    </recommendedName>
</protein>
<evidence type="ECO:0008006" key="3">
    <source>
        <dbReference type="Google" id="ProtNLM"/>
    </source>
</evidence>
<proteinExistence type="predicted"/>
<accession>A0A098EKH1</accession>
<dbReference type="Proteomes" id="UP000043699">
    <property type="component" value="Unassembled WGS sequence"/>
</dbReference>
<gene>
    <name evidence="1" type="ORF">BN1080_00417</name>
</gene>
<dbReference type="RefSeq" id="WP_052650049.1">
    <property type="nucleotide sequence ID" value="NZ_CCXS01000001.1"/>
</dbReference>
<sequence>MAQEIYVKKVINEKYGELYQFLRVDLETGKEEAVFPFEMAPFPEVILEEEPELLTIQSKRGADAVGYYKASSFVVKQGSKFAASTSPKCPKKYIKLRETLILDKKLVPLHNQLLVMEDIEFDTPMAAMGAAIGGWVRGPHDWKEQVKKTT</sequence>
<keyword evidence="2" id="KW-1185">Reference proteome</keyword>
<name>A0A098EKH1_9BACL</name>
<dbReference type="STRING" id="1499687.BN1080_00417"/>
<evidence type="ECO:0000313" key="1">
    <source>
        <dbReference type="EMBL" id="CEG21506.1"/>
    </source>
</evidence>